<accession>A0A149PCM3</accession>
<protein>
    <recommendedName>
        <fullName evidence="3">YNCE-like beta-propeller domain-containing protein</fullName>
    </recommendedName>
</protein>
<proteinExistence type="predicted"/>
<dbReference type="PANTHER" id="PTHR47197:SF3">
    <property type="entry name" value="DIHYDRO-HEME D1 DEHYDROGENASE"/>
    <property type="match status" value="1"/>
</dbReference>
<dbReference type="EMBL" id="LRBG01000039">
    <property type="protein sequence ID" value="KXU82770.1"/>
    <property type="molecule type" value="Genomic_DNA"/>
</dbReference>
<keyword evidence="1 2" id="KW-0732">Signal</keyword>
<dbReference type="InterPro" id="IPR051200">
    <property type="entry name" value="Host-pathogen_enzymatic-act"/>
</dbReference>
<sequence>MPSVLFQTPIQFVTFSFASITKAAVCAAFACCSLTLPHFARAADNVIVLDSGEAQLTLIDPATHKVIGTEPTGKEPHHLMITPDGRSLIVADSVSNDLMFVDPHSGRVQRRVEGIDDPYQLGFSPDHKWFVTAGLRLDRVDVYRYDGENVTLAKRIPLAKTPSHLTFASDNRTVFVTLQDTGEVAAIDLPSQSVLWKLHVGKTPAGLWMTPGDRYLLVGMTGEDDVAVVDWKNRQLVKKIHTGRGAHNFRNLDDGQHIAVSNRVESTISILDYNTLTKVADITGLMPGPDDMELSADRRYLWVTFRFAKHVGIIDLSTHRLIDTIAVGRSPHGLYFANRAPVYAPNPD</sequence>
<reference evidence="4 5" key="1">
    <citation type="journal article" date="2015" name="Int. J. Syst. Evol. Microbiol.">
        <title>Burkholderia monticola sp. nov., isolated from mountain soil.</title>
        <authorList>
            <person name="Baek I."/>
            <person name="Seo B."/>
            <person name="Lee I."/>
            <person name="Yi H."/>
            <person name="Chun J."/>
        </authorList>
    </citation>
    <scope>NUCLEOTIDE SEQUENCE [LARGE SCALE GENOMIC DNA]</scope>
    <source>
        <strain evidence="4 5">JC2948</strain>
    </source>
</reference>
<name>A0A149PCM3_9BURK</name>
<feature type="chain" id="PRO_5007551061" description="YNCE-like beta-propeller domain-containing protein" evidence="2">
    <location>
        <begin position="43"/>
        <end position="348"/>
    </location>
</feature>
<feature type="signal peptide" evidence="2">
    <location>
        <begin position="1"/>
        <end position="42"/>
    </location>
</feature>
<evidence type="ECO:0000256" key="1">
    <source>
        <dbReference type="ARBA" id="ARBA00022729"/>
    </source>
</evidence>
<dbReference type="Gene3D" id="2.130.10.10">
    <property type="entry name" value="YVTN repeat-like/Quinoprotein amine dehydrogenase"/>
    <property type="match status" value="2"/>
</dbReference>
<keyword evidence="5" id="KW-1185">Reference proteome</keyword>
<dbReference type="SUPFAM" id="SSF50974">
    <property type="entry name" value="Nitrous oxide reductase, N-terminal domain"/>
    <property type="match status" value="1"/>
</dbReference>
<evidence type="ECO:0000313" key="4">
    <source>
        <dbReference type="EMBL" id="KXU82770.1"/>
    </source>
</evidence>
<dbReference type="RefSeq" id="WP_062138365.1">
    <property type="nucleotide sequence ID" value="NZ_LRBG01000039.1"/>
</dbReference>
<dbReference type="STRING" id="1399968.CI15_32660"/>
<dbReference type="InterPro" id="IPR011045">
    <property type="entry name" value="N2O_reductase_N"/>
</dbReference>
<dbReference type="PANTHER" id="PTHR47197">
    <property type="entry name" value="PROTEIN NIRF"/>
    <property type="match status" value="1"/>
</dbReference>
<dbReference type="InterPro" id="IPR015943">
    <property type="entry name" value="WD40/YVTN_repeat-like_dom_sf"/>
</dbReference>
<dbReference type="InterPro" id="IPR048433">
    <property type="entry name" value="YNCE-like_beta-prop"/>
</dbReference>
<evidence type="ECO:0000256" key="2">
    <source>
        <dbReference type="SAM" id="SignalP"/>
    </source>
</evidence>
<dbReference type="Proteomes" id="UP000075613">
    <property type="component" value="Unassembled WGS sequence"/>
</dbReference>
<gene>
    <name evidence="4" type="ORF">CI15_32660</name>
</gene>
<evidence type="ECO:0000313" key="5">
    <source>
        <dbReference type="Proteomes" id="UP000075613"/>
    </source>
</evidence>
<evidence type="ECO:0000259" key="3">
    <source>
        <dbReference type="Pfam" id="PF21783"/>
    </source>
</evidence>
<dbReference type="AlphaFoldDB" id="A0A149PCM3"/>
<comment type="caution">
    <text evidence="4">The sequence shown here is derived from an EMBL/GenBank/DDBJ whole genome shotgun (WGS) entry which is preliminary data.</text>
</comment>
<organism evidence="4 5">
    <name type="scientific">Paraburkholderia monticola</name>
    <dbReference type="NCBI Taxonomy" id="1399968"/>
    <lineage>
        <taxon>Bacteria</taxon>
        <taxon>Pseudomonadati</taxon>
        <taxon>Pseudomonadota</taxon>
        <taxon>Betaproteobacteria</taxon>
        <taxon>Burkholderiales</taxon>
        <taxon>Burkholderiaceae</taxon>
        <taxon>Paraburkholderia</taxon>
    </lineage>
</organism>
<dbReference type="OrthoDB" id="8674919at2"/>
<feature type="domain" description="YNCE-like beta-propeller" evidence="3">
    <location>
        <begin position="23"/>
        <end position="341"/>
    </location>
</feature>
<dbReference type="Pfam" id="PF21783">
    <property type="entry name" value="YNCE"/>
    <property type="match status" value="1"/>
</dbReference>